<evidence type="ECO:0000256" key="1">
    <source>
        <dbReference type="SAM" id="Phobius"/>
    </source>
</evidence>
<keyword evidence="1" id="KW-0472">Membrane</keyword>
<evidence type="ECO:0000313" key="2">
    <source>
        <dbReference type="EMBL" id="RQD74578.1"/>
    </source>
</evidence>
<comment type="caution">
    <text evidence="2">The sequence shown here is derived from an EMBL/GenBank/DDBJ whole genome shotgun (WGS) entry which is preliminary data.</text>
</comment>
<reference evidence="2 3" key="1">
    <citation type="submission" date="2018-08" db="EMBL/GenBank/DDBJ databases">
        <title>The metabolism and importance of syntrophic acetate oxidation coupled to methane or sulfide production in haloalkaline environments.</title>
        <authorList>
            <person name="Timmers P.H.A."/>
            <person name="Vavourakis C.D."/>
            <person name="Sorokin D.Y."/>
            <person name="Sinninghe Damste J.S."/>
            <person name="Muyzer G."/>
            <person name="Stams A.J.M."/>
            <person name="Plugge C.M."/>
        </authorList>
    </citation>
    <scope>NUCLEOTIDE SEQUENCE [LARGE SCALE GENOMIC DNA]</scope>
    <source>
        <strain evidence="2">MSAO_Bac1</strain>
    </source>
</reference>
<dbReference type="AlphaFoldDB" id="A0A424YBR0"/>
<proteinExistence type="predicted"/>
<feature type="transmembrane region" description="Helical" evidence="1">
    <location>
        <begin position="74"/>
        <end position="97"/>
    </location>
</feature>
<evidence type="ECO:0000313" key="3">
    <source>
        <dbReference type="Proteomes" id="UP000285138"/>
    </source>
</evidence>
<keyword evidence="1" id="KW-0812">Transmembrane</keyword>
<keyword evidence="1" id="KW-1133">Transmembrane helix</keyword>
<dbReference type="Proteomes" id="UP000285138">
    <property type="component" value="Unassembled WGS sequence"/>
</dbReference>
<gene>
    <name evidence="2" type="ORF">D5R97_07610</name>
</gene>
<organism evidence="2 3">
    <name type="scientific">Candidatus Syntrophonatronum acetioxidans</name>
    <dbReference type="NCBI Taxonomy" id="1795816"/>
    <lineage>
        <taxon>Bacteria</taxon>
        <taxon>Bacillati</taxon>
        <taxon>Bacillota</taxon>
        <taxon>Clostridia</taxon>
        <taxon>Eubacteriales</taxon>
        <taxon>Syntrophomonadaceae</taxon>
        <taxon>Candidatus Syntrophonatronum</taxon>
    </lineage>
</organism>
<dbReference type="EMBL" id="QZAA01000199">
    <property type="protein sequence ID" value="RQD74578.1"/>
    <property type="molecule type" value="Genomic_DNA"/>
</dbReference>
<sequence length="103" mass="11400">MKRFIVVLTLSALAILIIPSADYYLNQGELFGLWTAMMGTVIGTTLIFTGLIFIIFSGFVIILRQKEAAKNISLNGLSIMAIGILIFTATTVFWFMVGQPFLF</sequence>
<accession>A0A424YBR0</accession>
<protein>
    <submittedName>
        <fullName evidence="2">Uncharacterized protein</fullName>
    </submittedName>
</protein>
<name>A0A424YBR0_9FIRM</name>
<feature type="transmembrane region" description="Helical" evidence="1">
    <location>
        <begin position="36"/>
        <end position="62"/>
    </location>
</feature>